<protein>
    <submittedName>
        <fullName evidence="1">Uncharacterized protein</fullName>
    </submittedName>
</protein>
<dbReference type="RefSeq" id="WP_344888034.1">
    <property type="nucleotide sequence ID" value="NZ_BAAAZP010000145.1"/>
</dbReference>
<keyword evidence="2" id="KW-1185">Reference proteome</keyword>
<reference evidence="2" key="1">
    <citation type="journal article" date="2019" name="Int. J. Syst. Evol. Microbiol.">
        <title>The Global Catalogue of Microorganisms (GCM) 10K type strain sequencing project: providing services to taxonomists for standard genome sequencing and annotation.</title>
        <authorList>
            <consortium name="The Broad Institute Genomics Platform"/>
            <consortium name="The Broad Institute Genome Sequencing Center for Infectious Disease"/>
            <person name="Wu L."/>
            <person name="Ma J."/>
        </authorList>
    </citation>
    <scope>NUCLEOTIDE SEQUENCE [LARGE SCALE GENOMIC DNA]</scope>
    <source>
        <strain evidence="2">JCM 16904</strain>
    </source>
</reference>
<evidence type="ECO:0000313" key="1">
    <source>
        <dbReference type="EMBL" id="GAA3695271.1"/>
    </source>
</evidence>
<accession>A0ABP7CVU6</accession>
<comment type="caution">
    <text evidence="1">The sequence shown here is derived from an EMBL/GenBank/DDBJ whole genome shotgun (WGS) entry which is preliminary data.</text>
</comment>
<gene>
    <name evidence="1" type="ORF">GCM10022224_071060</name>
</gene>
<dbReference type="Proteomes" id="UP001500902">
    <property type="component" value="Unassembled WGS sequence"/>
</dbReference>
<organism evidence="1 2">
    <name type="scientific">Nonomuraea antimicrobica</name>
    <dbReference type="NCBI Taxonomy" id="561173"/>
    <lineage>
        <taxon>Bacteria</taxon>
        <taxon>Bacillati</taxon>
        <taxon>Actinomycetota</taxon>
        <taxon>Actinomycetes</taxon>
        <taxon>Streptosporangiales</taxon>
        <taxon>Streptosporangiaceae</taxon>
        <taxon>Nonomuraea</taxon>
    </lineage>
</organism>
<evidence type="ECO:0000313" key="2">
    <source>
        <dbReference type="Proteomes" id="UP001500902"/>
    </source>
</evidence>
<proteinExistence type="predicted"/>
<dbReference type="EMBL" id="BAAAZP010000145">
    <property type="protein sequence ID" value="GAA3695271.1"/>
    <property type="molecule type" value="Genomic_DNA"/>
</dbReference>
<sequence>MNPTTVAHLRLSTLRRLNPAWEIMRGTDPSGRECWQATLRVEITQPMRDAGIVEVVRQPDFLSFYGALHRQAAIFVPFSAGYLIARPRTRAR</sequence>
<name>A0ABP7CVU6_9ACTN</name>